<proteinExistence type="predicted"/>
<dbReference type="SUPFAM" id="SSF52540">
    <property type="entry name" value="P-loop containing nucleoside triphosphate hydrolases"/>
    <property type="match status" value="1"/>
</dbReference>
<evidence type="ECO:0000259" key="2">
    <source>
        <dbReference type="Pfam" id="PF13476"/>
    </source>
</evidence>
<dbReference type="GO" id="GO:0016887">
    <property type="term" value="F:ATP hydrolysis activity"/>
    <property type="evidence" value="ECO:0007669"/>
    <property type="project" value="InterPro"/>
</dbReference>
<accession>A0A250JHG2</accession>
<evidence type="ECO:0000259" key="1">
    <source>
        <dbReference type="Pfam" id="PF13304"/>
    </source>
</evidence>
<gene>
    <name evidence="3" type="ORF">CYFUS_008805</name>
</gene>
<dbReference type="PANTHER" id="PTHR43581:SF2">
    <property type="entry name" value="EXCINUCLEASE ATPASE SUBUNIT"/>
    <property type="match status" value="1"/>
</dbReference>
<dbReference type="KEGG" id="cfus:CYFUS_008805"/>
<feature type="domain" description="Rad50/SbcC-type AAA" evidence="2">
    <location>
        <begin position="6"/>
        <end position="64"/>
    </location>
</feature>
<dbReference type="Gene3D" id="3.40.50.300">
    <property type="entry name" value="P-loop containing nucleotide triphosphate hydrolases"/>
    <property type="match status" value="2"/>
</dbReference>
<dbReference type="AlphaFoldDB" id="A0A250JHG2"/>
<dbReference type="GO" id="GO:0006302">
    <property type="term" value="P:double-strand break repair"/>
    <property type="evidence" value="ECO:0007669"/>
    <property type="project" value="InterPro"/>
</dbReference>
<evidence type="ECO:0000313" key="3">
    <source>
        <dbReference type="EMBL" id="ATB43325.1"/>
    </source>
</evidence>
<dbReference type="PANTHER" id="PTHR43581">
    <property type="entry name" value="ATP/GTP PHOSPHATASE"/>
    <property type="match status" value="1"/>
</dbReference>
<organism evidence="3 4">
    <name type="scientific">Cystobacter fuscus</name>
    <dbReference type="NCBI Taxonomy" id="43"/>
    <lineage>
        <taxon>Bacteria</taxon>
        <taxon>Pseudomonadati</taxon>
        <taxon>Myxococcota</taxon>
        <taxon>Myxococcia</taxon>
        <taxon>Myxococcales</taxon>
        <taxon>Cystobacterineae</taxon>
        <taxon>Archangiaceae</taxon>
        <taxon>Cystobacter</taxon>
    </lineage>
</organism>
<dbReference type="InterPro" id="IPR027417">
    <property type="entry name" value="P-loop_NTPase"/>
</dbReference>
<dbReference type="EMBL" id="CP022098">
    <property type="protein sequence ID" value="ATB43325.1"/>
    <property type="molecule type" value="Genomic_DNA"/>
</dbReference>
<dbReference type="Proteomes" id="UP000217257">
    <property type="component" value="Chromosome"/>
</dbReference>
<reference evidence="3 4" key="1">
    <citation type="submission" date="2017-06" db="EMBL/GenBank/DDBJ databases">
        <title>Sequencing and comparative analysis of myxobacterial genomes.</title>
        <authorList>
            <person name="Rupp O."/>
            <person name="Goesmann A."/>
            <person name="Sogaard-Andersen L."/>
        </authorList>
    </citation>
    <scope>NUCLEOTIDE SEQUENCE [LARGE SCALE GENOMIC DNA]</scope>
    <source>
        <strain evidence="3 4">DSM 52655</strain>
    </source>
</reference>
<dbReference type="RefSeq" id="WP_095990756.1">
    <property type="nucleotide sequence ID" value="NZ_CP022098.1"/>
</dbReference>
<evidence type="ECO:0000313" key="4">
    <source>
        <dbReference type="Proteomes" id="UP000217257"/>
    </source>
</evidence>
<feature type="domain" description="ATPase AAA-type core" evidence="1">
    <location>
        <begin position="249"/>
        <end position="342"/>
    </location>
</feature>
<dbReference type="Pfam" id="PF13476">
    <property type="entry name" value="AAA_23"/>
    <property type="match status" value="1"/>
</dbReference>
<dbReference type="InterPro" id="IPR051396">
    <property type="entry name" value="Bact_Antivir_Def_Nuclease"/>
</dbReference>
<dbReference type="GO" id="GO:0005524">
    <property type="term" value="F:ATP binding"/>
    <property type="evidence" value="ECO:0007669"/>
    <property type="project" value="InterPro"/>
</dbReference>
<dbReference type="Pfam" id="PF13304">
    <property type="entry name" value="AAA_21"/>
    <property type="match status" value="1"/>
</dbReference>
<sequence>MYVKEVRIENVRGFRSGDLAVNLDLTRPGKDKKLAGWTVIAGRNGAGKSSFLKSIALSIAGPSAARALQESFAGWIHSGAPIGSVATQVVPAEFDQFEKTGRRPSTFWTGLEWEKHAEGPEPALRSIDELNTKGRQAPRRGPWSDNPIGWFVAGYGPFRRLTGHASDAQRLMVGPKRIARLVSLFREDASLVECIQWLKDIYLRKLEDKSNNEWKWLLDGILHLLNDGLLPEGDKVVKIDSEGLWISRGEISLPLRELSDGYRTIAALVVDLARQIYDCYGEFNLITPDNDTGPWVVPYSGVVLIDEIDVHLHISWQQKIGFWLKEHFPAIQFLVTTHSPYICQAADPAGLIRLPAPGENEPAKHVAEDLFTTIVNGSTDDAAMTELFGLERTYSSKSEELRKHVAQLEARLIKGNASPKERQELRQLVEQLPKRGSSVVQQLLLGLTSKP</sequence>
<dbReference type="InterPro" id="IPR038729">
    <property type="entry name" value="Rad50/SbcC_AAA"/>
</dbReference>
<protein>
    <submittedName>
        <fullName evidence="3">Uncharacterized protein</fullName>
    </submittedName>
</protein>
<dbReference type="InterPro" id="IPR003959">
    <property type="entry name" value="ATPase_AAA_core"/>
</dbReference>
<name>A0A250JHG2_9BACT</name>